<keyword evidence="3" id="KW-0934">Plastid</keyword>
<feature type="region of interest" description="Disordered" evidence="5">
    <location>
        <begin position="248"/>
        <end position="279"/>
    </location>
</feature>
<keyword evidence="8" id="KW-1185">Reference proteome</keyword>
<dbReference type="InterPro" id="IPR006843">
    <property type="entry name" value="PAP/fibrillin_dom"/>
</dbReference>
<feature type="region of interest" description="Disordered" evidence="5">
    <location>
        <begin position="314"/>
        <end position="357"/>
    </location>
</feature>
<proteinExistence type="inferred from homology"/>
<dbReference type="PANTHER" id="PTHR31906">
    <property type="entry name" value="PLASTID-LIPID-ASSOCIATED PROTEIN 4, CHLOROPLASTIC-RELATED"/>
    <property type="match status" value="1"/>
</dbReference>
<dbReference type="InterPro" id="IPR039633">
    <property type="entry name" value="PAP"/>
</dbReference>
<feature type="domain" description="Plastid lipid-associated protein/fibrillin conserved" evidence="6">
    <location>
        <begin position="92"/>
        <end position="210"/>
    </location>
</feature>
<dbReference type="EMBL" id="JADBGQ010000002">
    <property type="protein sequence ID" value="KAG5411809.1"/>
    <property type="molecule type" value="Genomic_DNA"/>
</dbReference>
<evidence type="ECO:0000256" key="4">
    <source>
        <dbReference type="ARBA" id="ARBA00022946"/>
    </source>
</evidence>
<evidence type="ECO:0000256" key="3">
    <source>
        <dbReference type="ARBA" id="ARBA00022640"/>
    </source>
</evidence>
<feature type="compositionally biased region" description="Basic and acidic residues" evidence="5">
    <location>
        <begin position="220"/>
        <end position="229"/>
    </location>
</feature>
<protein>
    <recommendedName>
        <fullName evidence="6">Plastid lipid-associated protein/fibrillin conserved domain-containing protein</fullName>
    </recommendedName>
</protein>
<name>A0ABQ7NQ06_BRACM</name>
<feature type="compositionally biased region" description="Low complexity" evidence="5">
    <location>
        <begin position="346"/>
        <end position="356"/>
    </location>
</feature>
<gene>
    <name evidence="7" type="primary">A02g511660.1_BraROA</name>
    <name evidence="7" type="ORF">IGI04_008128</name>
</gene>
<evidence type="ECO:0000313" key="8">
    <source>
        <dbReference type="Proteomes" id="UP000823674"/>
    </source>
</evidence>
<feature type="compositionally biased region" description="Polar residues" evidence="5">
    <location>
        <begin position="458"/>
        <end position="478"/>
    </location>
</feature>
<feature type="compositionally biased region" description="Polar residues" evidence="5">
    <location>
        <begin position="248"/>
        <end position="258"/>
    </location>
</feature>
<evidence type="ECO:0000256" key="1">
    <source>
        <dbReference type="ARBA" id="ARBA00004229"/>
    </source>
</evidence>
<evidence type="ECO:0000259" key="6">
    <source>
        <dbReference type="Pfam" id="PF04755"/>
    </source>
</evidence>
<accession>A0ABQ7NQ06</accession>
<organism evidence="7 8">
    <name type="scientific">Brassica rapa subsp. trilocularis</name>
    <dbReference type="NCBI Taxonomy" id="1813537"/>
    <lineage>
        <taxon>Eukaryota</taxon>
        <taxon>Viridiplantae</taxon>
        <taxon>Streptophyta</taxon>
        <taxon>Embryophyta</taxon>
        <taxon>Tracheophyta</taxon>
        <taxon>Spermatophyta</taxon>
        <taxon>Magnoliopsida</taxon>
        <taxon>eudicotyledons</taxon>
        <taxon>Gunneridae</taxon>
        <taxon>Pentapetalae</taxon>
        <taxon>rosids</taxon>
        <taxon>malvids</taxon>
        <taxon>Brassicales</taxon>
        <taxon>Brassicaceae</taxon>
        <taxon>Brassiceae</taxon>
        <taxon>Brassica</taxon>
    </lineage>
</organism>
<comment type="subcellular location">
    <subcellularLocation>
        <location evidence="1">Plastid</location>
        <location evidence="1">Chloroplast</location>
    </subcellularLocation>
</comment>
<evidence type="ECO:0000256" key="2">
    <source>
        <dbReference type="ARBA" id="ARBA00005845"/>
    </source>
</evidence>
<feature type="region of interest" description="Disordered" evidence="5">
    <location>
        <begin position="451"/>
        <end position="485"/>
    </location>
</feature>
<comment type="caution">
    <text evidence="7">The sequence shown here is derived from an EMBL/GenBank/DDBJ whole genome shotgun (WGS) entry which is preliminary data.</text>
</comment>
<evidence type="ECO:0000313" key="7">
    <source>
        <dbReference type="EMBL" id="KAG5411809.1"/>
    </source>
</evidence>
<dbReference type="Pfam" id="PF04755">
    <property type="entry name" value="PAP_fibrillin"/>
    <property type="match status" value="1"/>
</dbReference>
<dbReference type="Proteomes" id="UP000823674">
    <property type="component" value="Chromosome A02"/>
</dbReference>
<keyword evidence="4" id="KW-0809">Transit peptide</keyword>
<evidence type="ECO:0000256" key="5">
    <source>
        <dbReference type="SAM" id="MobiDB-lite"/>
    </source>
</evidence>
<feature type="region of interest" description="Disordered" evidence="5">
    <location>
        <begin position="220"/>
        <end position="239"/>
    </location>
</feature>
<comment type="similarity">
    <text evidence="2">Belongs to the PAP/fibrillin family.</text>
</comment>
<sequence>MSSIEHVHVSIKNQPIGNQISATSDTPWCHLGLAFYRPDNFGIEKYGKRIKEELYEALEGEFRFNQFKKKKIYTFSGLNHCVVQKVKSLISMFLGMIKGINRGVFGVKSDKKAEIERLVKLLECRNPTPEPTGELDKIGGCWKLIYSTITVLGSKRTKLGLRDFVSLGDLLQQIDIAQGKTVHVLKFDVRGLNLHDGEFRIVANFKIISKSLDNHARPVDEHFQEEHESSPGNLQPRGTIMDRRLWRTQQSTSATTRNLHGYDTPEKKSKPVPLSHDGSHTEPWYLHGFSGNEGSADTMHDVLSKGLDAVHKVREEGEAKTSSASQRSRSRSPRRTSLGPPPPPRAARNPEPQRQQHLPSHEWNSMLMHTLLAFQESSSPTQTRELLNSLKQDEFIDIFTKPSPVPWKRIKQRQFRRIHKNLKPGALLEYYISFSFSFRITNMGLIENRDPPLPSMGSLPSQSQFDDSYVSSGPTETQKSLEEGGEGDFTVAIPGMASSQVDEGSSTETVLDPFANRDRRITVETQTAPSTIIISIGLADGIGTALELPFRSNQTIRDIRNAIGQRYPDNDGLRFAIGGWSRLHGLECNCIQSFYLWYSSLPDQTLAFVLVQCPLTDETEKERDGKRIHIDVEKDSCFV</sequence>
<reference evidence="7 8" key="1">
    <citation type="submission" date="2021-03" db="EMBL/GenBank/DDBJ databases">
        <authorList>
            <person name="King G.J."/>
            <person name="Bancroft I."/>
            <person name="Baten A."/>
            <person name="Bloomfield J."/>
            <person name="Borpatragohain P."/>
            <person name="He Z."/>
            <person name="Irish N."/>
            <person name="Irwin J."/>
            <person name="Liu K."/>
            <person name="Mauleon R.P."/>
            <person name="Moore J."/>
            <person name="Morris R."/>
            <person name="Ostergaard L."/>
            <person name="Wang B."/>
            <person name="Wells R."/>
        </authorList>
    </citation>
    <scope>NUCLEOTIDE SEQUENCE [LARGE SCALE GENOMIC DNA]</scope>
    <source>
        <strain evidence="7">R-o-18</strain>
        <tissue evidence="7">Leaf</tissue>
    </source>
</reference>